<dbReference type="GO" id="GO:0005634">
    <property type="term" value="C:nucleus"/>
    <property type="evidence" value="ECO:0007669"/>
    <property type="project" value="UniProtKB-SubCell"/>
</dbReference>
<feature type="compositionally biased region" description="Polar residues" evidence="7">
    <location>
        <begin position="203"/>
        <end position="218"/>
    </location>
</feature>
<evidence type="ECO:0000256" key="3">
    <source>
        <dbReference type="ARBA" id="ARBA00023125"/>
    </source>
</evidence>
<feature type="domain" description="Fork-head" evidence="8">
    <location>
        <begin position="106"/>
        <end position="191"/>
    </location>
</feature>
<dbReference type="PANTHER" id="PTHR13962:SF22">
    <property type="entry name" value="FORKHEAD BOX PROTEIN N3-LIKE PROTEIN"/>
    <property type="match status" value="1"/>
</dbReference>
<dbReference type="InterPro" id="IPR030456">
    <property type="entry name" value="TF_fork_head_CS_2"/>
</dbReference>
<evidence type="ECO:0000256" key="7">
    <source>
        <dbReference type="SAM" id="MobiDB-lite"/>
    </source>
</evidence>
<dbReference type="Pfam" id="PF00250">
    <property type="entry name" value="Forkhead"/>
    <property type="match status" value="1"/>
</dbReference>
<dbReference type="AlphaFoldDB" id="A0A8J5RBJ7"/>
<dbReference type="GO" id="GO:0003700">
    <property type="term" value="F:DNA-binding transcription factor activity"/>
    <property type="evidence" value="ECO:0007669"/>
    <property type="project" value="InterPro"/>
</dbReference>
<evidence type="ECO:0000313" key="10">
    <source>
        <dbReference type="Proteomes" id="UP000729913"/>
    </source>
</evidence>
<comment type="caution">
    <text evidence="9">The sequence shown here is derived from an EMBL/GenBank/DDBJ whole genome shotgun (WGS) entry which is preliminary data.</text>
</comment>
<dbReference type="Proteomes" id="UP000729913">
    <property type="component" value="Unassembled WGS sequence"/>
</dbReference>
<reference evidence="9" key="1">
    <citation type="submission" date="2020-03" db="EMBL/GenBank/DDBJ databases">
        <authorList>
            <person name="Chebbi M.A."/>
            <person name="Drezen J.M."/>
        </authorList>
    </citation>
    <scope>NUCLEOTIDE SEQUENCE</scope>
    <source>
        <tissue evidence="9">Whole body</tissue>
    </source>
</reference>
<evidence type="ECO:0000259" key="8">
    <source>
        <dbReference type="PROSITE" id="PS50039"/>
    </source>
</evidence>
<accession>A0A8J5RBJ7</accession>
<proteinExistence type="predicted"/>
<evidence type="ECO:0000256" key="1">
    <source>
        <dbReference type="ARBA" id="ARBA00004123"/>
    </source>
</evidence>
<dbReference type="PROSITE" id="PS00658">
    <property type="entry name" value="FORK_HEAD_2"/>
    <property type="match status" value="1"/>
</dbReference>
<evidence type="ECO:0000256" key="6">
    <source>
        <dbReference type="PROSITE-ProRule" id="PRU00089"/>
    </source>
</evidence>
<feature type="DNA-binding region" description="Fork-head" evidence="6">
    <location>
        <begin position="106"/>
        <end position="191"/>
    </location>
</feature>
<sequence>MAPDRPDASGLVATCGLTVTRVFNIENNGKISSPGAGKLCLSYQNSDQTHEKSEPFHQDTGKNSYNGMQQSNQVKISLNNNNLPVSNRNKHPTHIPYDPHLHRNSKPPYSFSCLIFMAIEDSPMKALPVKEVYAWILDHFPYFRNAPTGWKNSVRHNLSLNKCFRKVEKAPNLGKGSLWMVDDQYRPNLIQALSRAPFPPPTGQNLSSPDKNMKKNTNTRLPDPVLFPYLSKKLASSNIIDNSELEFDSDVDAAAAAMLSFKHGPIILNHNKERKRKSNIEPEKLIPIITRSSSEDHTYSCITSLKSDSKASNSSILDNTRPSVNDVDEQRKIAEGADALLNLAGAAFINNSAQEIPINTVSTSVINHTIKLPLIQVSSSKSKRRITSSDYSSLPDKRRKRWREWGGSNRYPKQVRG</sequence>
<dbReference type="PROSITE" id="PS00657">
    <property type="entry name" value="FORK_HEAD_1"/>
    <property type="match status" value="1"/>
</dbReference>
<evidence type="ECO:0000256" key="4">
    <source>
        <dbReference type="ARBA" id="ARBA00023163"/>
    </source>
</evidence>
<evidence type="ECO:0000256" key="2">
    <source>
        <dbReference type="ARBA" id="ARBA00023015"/>
    </source>
</evidence>
<keyword evidence="10" id="KW-1185">Reference proteome</keyword>
<keyword evidence="4" id="KW-0804">Transcription</keyword>
<dbReference type="EMBL" id="JAAOIC020000002">
    <property type="protein sequence ID" value="KAG8042235.1"/>
    <property type="molecule type" value="Genomic_DNA"/>
</dbReference>
<dbReference type="InterPro" id="IPR047119">
    <property type="entry name" value="FOXN2/3-like"/>
</dbReference>
<name>A0A8J5RBJ7_9HYME</name>
<protein>
    <recommendedName>
        <fullName evidence="8">Fork-head domain-containing protein</fullName>
    </recommendedName>
</protein>
<keyword evidence="3 6" id="KW-0238">DNA-binding</keyword>
<dbReference type="SMART" id="SM00339">
    <property type="entry name" value="FH"/>
    <property type="match status" value="1"/>
</dbReference>
<gene>
    <name evidence="9" type="ORF">G9C98_004869</name>
</gene>
<evidence type="ECO:0000256" key="5">
    <source>
        <dbReference type="ARBA" id="ARBA00023242"/>
    </source>
</evidence>
<feature type="region of interest" description="Disordered" evidence="7">
    <location>
        <begin position="385"/>
        <end position="417"/>
    </location>
</feature>
<dbReference type="InterPro" id="IPR001766">
    <property type="entry name" value="Fork_head_dom"/>
</dbReference>
<keyword evidence="5 6" id="KW-0539">Nucleus</keyword>
<dbReference type="InterPro" id="IPR018122">
    <property type="entry name" value="TF_fork_head_CS_1"/>
</dbReference>
<reference evidence="9" key="2">
    <citation type="submission" date="2021-04" db="EMBL/GenBank/DDBJ databases">
        <title>Genome-wide patterns of bracovirus chromosomal integration into multiple host tissues during parasitism.</title>
        <authorList>
            <person name="Chebbi M.A.C."/>
        </authorList>
    </citation>
    <scope>NUCLEOTIDE SEQUENCE</scope>
    <source>
        <tissue evidence="9">Whole body</tissue>
    </source>
</reference>
<keyword evidence="2" id="KW-0805">Transcription regulation</keyword>
<dbReference type="OrthoDB" id="5954824at2759"/>
<organism evidence="9 10">
    <name type="scientific">Cotesia typhae</name>
    <dbReference type="NCBI Taxonomy" id="2053667"/>
    <lineage>
        <taxon>Eukaryota</taxon>
        <taxon>Metazoa</taxon>
        <taxon>Ecdysozoa</taxon>
        <taxon>Arthropoda</taxon>
        <taxon>Hexapoda</taxon>
        <taxon>Insecta</taxon>
        <taxon>Pterygota</taxon>
        <taxon>Neoptera</taxon>
        <taxon>Endopterygota</taxon>
        <taxon>Hymenoptera</taxon>
        <taxon>Apocrita</taxon>
        <taxon>Ichneumonoidea</taxon>
        <taxon>Braconidae</taxon>
        <taxon>Microgastrinae</taxon>
        <taxon>Cotesia</taxon>
    </lineage>
</organism>
<dbReference type="PROSITE" id="PS50039">
    <property type="entry name" value="FORK_HEAD_3"/>
    <property type="match status" value="1"/>
</dbReference>
<evidence type="ECO:0000313" key="9">
    <source>
        <dbReference type="EMBL" id="KAG8042235.1"/>
    </source>
</evidence>
<dbReference type="GO" id="GO:0000987">
    <property type="term" value="F:cis-regulatory region sequence-specific DNA binding"/>
    <property type="evidence" value="ECO:0007669"/>
    <property type="project" value="TreeGrafter"/>
</dbReference>
<dbReference type="PANTHER" id="PTHR13962">
    <property type="entry name" value="FORKHEAD BOX PROTEIN N3-LIKE PROTEIN-RELATED"/>
    <property type="match status" value="1"/>
</dbReference>
<feature type="region of interest" description="Disordered" evidence="7">
    <location>
        <begin position="196"/>
        <end position="218"/>
    </location>
</feature>
<comment type="subcellular location">
    <subcellularLocation>
        <location evidence="1 6">Nucleus</location>
    </subcellularLocation>
</comment>